<reference evidence="7 8" key="1">
    <citation type="submission" date="2019-01" db="EMBL/GenBank/DDBJ databases">
        <title>Genome sequencing of the rare red list fungi Fomitopsis rosea.</title>
        <authorList>
            <person name="Buettner E."/>
            <person name="Kellner H."/>
        </authorList>
    </citation>
    <scope>NUCLEOTIDE SEQUENCE [LARGE SCALE GENOMIC DNA]</scope>
    <source>
        <strain evidence="7 8">DSM 105464</strain>
    </source>
</reference>
<dbReference type="PANTHER" id="PTHR19134">
    <property type="entry name" value="RECEPTOR-TYPE TYROSINE-PROTEIN PHOSPHATASE"/>
    <property type="match status" value="1"/>
</dbReference>
<dbReference type="PROSITE" id="PS50206">
    <property type="entry name" value="RHODANESE_3"/>
    <property type="match status" value="1"/>
</dbReference>
<feature type="compositionally biased region" description="Low complexity" evidence="3">
    <location>
        <begin position="230"/>
        <end position="245"/>
    </location>
</feature>
<feature type="domain" description="Tyrosine-protein phosphatase" evidence="4">
    <location>
        <begin position="463"/>
        <end position="781"/>
    </location>
</feature>
<dbReference type="SUPFAM" id="SSF52821">
    <property type="entry name" value="Rhodanese/Cell cycle control phosphatase"/>
    <property type="match status" value="1"/>
</dbReference>
<dbReference type="InterPro" id="IPR001763">
    <property type="entry name" value="Rhodanese-like_dom"/>
</dbReference>
<dbReference type="SMART" id="SM00194">
    <property type="entry name" value="PTPc"/>
    <property type="match status" value="1"/>
</dbReference>
<evidence type="ECO:0000259" key="4">
    <source>
        <dbReference type="PROSITE" id="PS50055"/>
    </source>
</evidence>
<comment type="similarity">
    <text evidence="1">Belongs to the protein-tyrosine phosphatase family. Non-receptor class subfamily.</text>
</comment>
<evidence type="ECO:0000259" key="6">
    <source>
        <dbReference type="PROSITE" id="PS50206"/>
    </source>
</evidence>
<feature type="compositionally biased region" description="Polar residues" evidence="3">
    <location>
        <begin position="924"/>
        <end position="939"/>
    </location>
</feature>
<dbReference type="InterPro" id="IPR016130">
    <property type="entry name" value="Tyr_Pase_AS"/>
</dbReference>
<proteinExistence type="inferred from homology"/>
<dbReference type="GO" id="GO:0004725">
    <property type="term" value="F:protein tyrosine phosphatase activity"/>
    <property type="evidence" value="ECO:0007669"/>
    <property type="project" value="UniProtKB-EC"/>
</dbReference>
<feature type="region of interest" description="Disordered" evidence="3">
    <location>
        <begin position="309"/>
        <end position="387"/>
    </location>
</feature>
<dbReference type="SMART" id="SM00404">
    <property type="entry name" value="PTPc_motif"/>
    <property type="match status" value="1"/>
</dbReference>
<organism evidence="7 8">
    <name type="scientific">Rhodofomes roseus</name>
    <dbReference type="NCBI Taxonomy" id="34475"/>
    <lineage>
        <taxon>Eukaryota</taxon>
        <taxon>Fungi</taxon>
        <taxon>Dikarya</taxon>
        <taxon>Basidiomycota</taxon>
        <taxon>Agaricomycotina</taxon>
        <taxon>Agaricomycetes</taxon>
        <taxon>Polyporales</taxon>
        <taxon>Rhodofomes</taxon>
    </lineage>
</organism>
<dbReference type="InterPro" id="IPR029021">
    <property type="entry name" value="Prot-tyrosine_phosphatase-like"/>
</dbReference>
<dbReference type="Gene3D" id="3.90.190.10">
    <property type="entry name" value="Protein tyrosine phosphatase superfamily"/>
    <property type="match status" value="2"/>
</dbReference>
<dbReference type="Pfam" id="PF00581">
    <property type="entry name" value="Rhodanese"/>
    <property type="match status" value="1"/>
</dbReference>
<dbReference type="InterPro" id="IPR050348">
    <property type="entry name" value="Protein-Tyr_Phosphatase"/>
</dbReference>
<dbReference type="PRINTS" id="PR00700">
    <property type="entry name" value="PRTYPHPHTASE"/>
</dbReference>
<evidence type="ECO:0000256" key="1">
    <source>
        <dbReference type="ARBA" id="ARBA00009649"/>
    </source>
</evidence>
<dbReference type="Gene3D" id="3.40.250.10">
    <property type="entry name" value="Rhodanese-like domain"/>
    <property type="match status" value="1"/>
</dbReference>
<feature type="region of interest" description="Disordered" evidence="3">
    <location>
        <begin position="563"/>
        <end position="612"/>
    </location>
</feature>
<feature type="compositionally biased region" description="Basic residues" evidence="3">
    <location>
        <begin position="315"/>
        <end position="336"/>
    </location>
</feature>
<dbReference type="PANTHER" id="PTHR19134:SF561">
    <property type="entry name" value="PROTEIN TYROSINE PHOSPHATASE 36E, ISOFORM A"/>
    <property type="match status" value="1"/>
</dbReference>
<dbReference type="PROSITE" id="PS50056">
    <property type="entry name" value="TYR_PHOSPHATASE_2"/>
    <property type="match status" value="1"/>
</dbReference>
<feature type="compositionally biased region" description="Basic and acidic residues" evidence="3">
    <location>
        <begin position="567"/>
        <end position="579"/>
    </location>
</feature>
<sequence>SLSSASSPPLASPETASAFPALGPADLLEALADPTALIVDIRPFNAYATARIRGSLSLSVPSTLLKRPTYALARLAPMISSTSARARFATWRDSSRIIVHDADAGGLLERPALLGLLRKFRAEGFDERRQVAWIKGGFNSVWRERPDLLDHSPLPEEAEEEDDVAELAPPSMAITDNASVHALPEMAKSSSAPATTATFKALRTKALPMSAFTSASTLAAPRALHAPMPATSAEGAATAPTSAAGLEPSASRGAGPSLLAARASKSHNPMDPQATPSAFNLRLPAFAIAGTSIMPTLSASSASPVAFSTTVGGMRPHRHSVPHGRPHAHQRQHARPHAQTFPAPRETRPGPPAAPTKRKPTPLADDAADSADEDAMSVSSQSPPSAEDLARELELQFYRIELGEQRRLMGVMEHHSLESQPGTGDVGAGAAGVVPVVSGDPGEKAMEEEDFPFSITAGLEKGNKNRYRNIWPFEHARVRLRKARPDDDDYMNASYVQPLGTKKRYIATQGPLAATYNDFWTLCWEQNVHVIVMLTREIEGNTVKCGKYWTEGEYGPLRLQLLATDDTPERERRRREKETNGGFFSAHVPPPPKSTRKSRRQQKAGSDSDSERDIVRRVFKLTHTGYPQAKPRVVTQLQYLAWPDFNVPEDPRGLLGLIREVEEAAARSHKAGDKTWGEGPMHPGPWPSRMSIPTPSPPKEHAQPAVPSTIVEDVPLDDNDVDPLTGVSRRVVDNPPVLLHCSAGVGRTGGYIAVDAVLDGIRRELRTQREQVRASPDRMDVDTSPSLSASGEGAESPSASGEGAGSPSPSGESTESRSRASPPVPELTVPVAVGTDQVHVRVAGFTESMDVDGERKREQGPSSGKGKPARKEVPRTVVPASSELVNEVRRATMLRWPSVSTSTSGDTAPVAGKDWESSSSESSQIPSRPTTLSATLSGESSAPSRSCHSSASPPSSHTGSSTSLSAAMAKQTAHMSLSQKEKAEREGSTLPRDVDHQSRPTEHARHSQRQSDVETHASRLDTWRSEVRPSDSPPSAAVSRSSKSPDTTVATGGQADAEGTGQGESSQYQRGRAFDFAHPRRLHTDLSPPLVSTYDEPIRRVIEDMREQRMSLCQSLRQYVFVYRAVIEGTLMIIDQEREKEELARSSLEAAQEAKPSRGRVPDRQDVDMEGLMYSPETVPSASAGALRERGMARTRKISDYMREDAAIDGHHLAMSPGGMKRGASPTELPKEDVQGEAMLTKRPSIKRTARMDIV</sequence>
<dbReference type="PROSITE" id="PS50055">
    <property type="entry name" value="TYR_PHOSPHATASE_PTP"/>
    <property type="match status" value="1"/>
</dbReference>
<evidence type="ECO:0000259" key="5">
    <source>
        <dbReference type="PROSITE" id="PS50056"/>
    </source>
</evidence>
<evidence type="ECO:0000256" key="2">
    <source>
        <dbReference type="ARBA" id="ARBA00013064"/>
    </source>
</evidence>
<feature type="compositionally biased region" description="Acidic residues" evidence="3">
    <location>
        <begin position="366"/>
        <end position="375"/>
    </location>
</feature>
<dbReference type="InterPro" id="IPR003595">
    <property type="entry name" value="Tyr_Pase_cat"/>
</dbReference>
<dbReference type="SUPFAM" id="SSF52799">
    <property type="entry name" value="(Phosphotyrosine protein) phosphatases II"/>
    <property type="match status" value="2"/>
</dbReference>
<dbReference type="InterPro" id="IPR000242">
    <property type="entry name" value="PTP_cat"/>
</dbReference>
<gene>
    <name evidence="7" type="ORF">EVJ58_g6930</name>
</gene>
<feature type="non-terminal residue" evidence="7">
    <location>
        <position position="1"/>
    </location>
</feature>
<dbReference type="EC" id="3.1.3.48" evidence="2"/>
<feature type="compositionally biased region" description="Basic and acidic residues" evidence="3">
    <location>
        <begin position="979"/>
        <end position="1029"/>
    </location>
</feature>
<comment type="caution">
    <text evidence="7">The sequence shown here is derived from an EMBL/GenBank/DDBJ whole genome shotgun (WGS) entry which is preliminary data.</text>
</comment>
<feature type="compositionally biased region" description="Low complexity" evidence="3">
    <location>
        <begin position="940"/>
        <end position="967"/>
    </location>
</feature>
<feature type="compositionally biased region" description="Basic and acidic residues" evidence="3">
    <location>
        <begin position="768"/>
        <end position="781"/>
    </location>
</feature>
<feature type="compositionally biased region" description="Low complexity" evidence="3">
    <location>
        <begin position="784"/>
        <end position="813"/>
    </location>
</feature>
<dbReference type="Proteomes" id="UP000298390">
    <property type="component" value="Unassembled WGS sequence"/>
</dbReference>
<evidence type="ECO:0000313" key="8">
    <source>
        <dbReference type="Proteomes" id="UP000298390"/>
    </source>
</evidence>
<name>A0A4Y9Y7Q2_9APHY</name>
<evidence type="ECO:0000313" key="7">
    <source>
        <dbReference type="EMBL" id="TFY57587.1"/>
    </source>
</evidence>
<feature type="region of interest" description="Disordered" evidence="3">
    <location>
        <begin position="230"/>
        <end position="255"/>
    </location>
</feature>
<protein>
    <recommendedName>
        <fullName evidence="2">protein-tyrosine-phosphatase</fullName>
        <ecNumber evidence="2">3.1.3.48</ecNumber>
    </recommendedName>
</protein>
<dbReference type="Pfam" id="PF00102">
    <property type="entry name" value="Y_phosphatase"/>
    <property type="match status" value="3"/>
</dbReference>
<feature type="domain" description="Tyrosine specific protein phosphatases" evidence="5">
    <location>
        <begin position="718"/>
        <end position="757"/>
    </location>
</feature>
<dbReference type="AlphaFoldDB" id="A0A4Y9Y7Q2"/>
<dbReference type="EMBL" id="SEKV01000417">
    <property type="protein sequence ID" value="TFY57587.1"/>
    <property type="molecule type" value="Genomic_DNA"/>
</dbReference>
<feature type="region of interest" description="Disordered" evidence="3">
    <location>
        <begin position="768"/>
        <end position="1068"/>
    </location>
</feature>
<evidence type="ECO:0000256" key="3">
    <source>
        <dbReference type="SAM" id="MobiDB-lite"/>
    </source>
</evidence>
<feature type="compositionally biased region" description="Polar residues" evidence="3">
    <location>
        <begin position="1038"/>
        <end position="1051"/>
    </location>
</feature>
<dbReference type="InterPro" id="IPR000387">
    <property type="entry name" value="Tyr_Pase_dom"/>
</dbReference>
<dbReference type="InterPro" id="IPR036873">
    <property type="entry name" value="Rhodanese-like_dom_sf"/>
</dbReference>
<dbReference type="STRING" id="34475.A0A4Y9Y7Q2"/>
<feature type="domain" description="Rhodanese" evidence="6">
    <location>
        <begin position="32"/>
        <end position="150"/>
    </location>
</feature>
<accession>A0A4Y9Y7Q2</accession>
<feature type="region of interest" description="Disordered" evidence="3">
    <location>
        <begin position="1212"/>
        <end position="1234"/>
    </location>
</feature>
<dbReference type="PROSITE" id="PS00383">
    <property type="entry name" value="TYR_PHOSPHATASE_1"/>
    <property type="match status" value="1"/>
</dbReference>
<feature type="region of interest" description="Disordered" evidence="3">
    <location>
        <begin position="668"/>
        <end position="706"/>
    </location>
</feature>